<organism evidence="7 8">
    <name type="scientific">Candidatus Lokiarchaeum ossiferum</name>
    <dbReference type="NCBI Taxonomy" id="2951803"/>
    <lineage>
        <taxon>Archaea</taxon>
        <taxon>Promethearchaeati</taxon>
        <taxon>Promethearchaeota</taxon>
        <taxon>Promethearchaeia</taxon>
        <taxon>Promethearchaeales</taxon>
        <taxon>Promethearchaeaceae</taxon>
        <taxon>Candidatus Lokiarchaeum</taxon>
    </lineage>
</organism>
<keyword evidence="1" id="KW-0645">Protease</keyword>
<keyword evidence="5" id="KW-0482">Metalloprotease</keyword>
<evidence type="ECO:0000256" key="3">
    <source>
        <dbReference type="ARBA" id="ARBA00022801"/>
    </source>
</evidence>
<keyword evidence="4" id="KW-0862">Zinc</keyword>
<proteinExistence type="predicted"/>
<evidence type="ECO:0000256" key="4">
    <source>
        <dbReference type="ARBA" id="ARBA00022833"/>
    </source>
</evidence>
<dbReference type="EMBL" id="CP104013">
    <property type="protein sequence ID" value="UYP47019.1"/>
    <property type="molecule type" value="Genomic_DNA"/>
</dbReference>
<dbReference type="Pfam" id="PF14464">
    <property type="entry name" value="Prok-JAB"/>
    <property type="match status" value="1"/>
</dbReference>
<protein>
    <recommendedName>
        <fullName evidence="6">JAB domain-containing protein</fullName>
    </recommendedName>
</protein>
<evidence type="ECO:0000256" key="2">
    <source>
        <dbReference type="ARBA" id="ARBA00022723"/>
    </source>
</evidence>
<evidence type="ECO:0000256" key="5">
    <source>
        <dbReference type="ARBA" id="ARBA00023049"/>
    </source>
</evidence>
<feature type="domain" description="JAB" evidence="6">
    <location>
        <begin position="77"/>
        <end position="153"/>
    </location>
</feature>
<dbReference type="SUPFAM" id="SSF102712">
    <property type="entry name" value="JAB1/MPN domain"/>
    <property type="match status" value="1"/>
</dbReference>
<name>A0ABY6HU27_9ARCH</name>
<gene>
    <name evidence="7" type="ORF">NEF87_003304</name>
</gene>
<sequence>MKNKEVAVGDSLESLFSLTPSNCKEIDAMNKKPPFDQIIALTEEQEERLALRQIHISSRALHKMFFMAKEVIRLFNEPLEVYALAVGNSEVIEDILIPRQMCSHTSIHINAKDLLSLMPEIQKQDVNVLGWTHSHANFSVFFSGTDTQNQKTILAETSNFRTLNGSRVKFCYGLTVNIHQDVFGMVSTQFSSGKIYSNQATLEIHSSPNDGVLSDFEEAALSQILRDHIHILKSSSQDFKSEHC</sequence>
<accession>A0ABY6HU27</accession>
<evidence type="ECO:0000256" key="1">
    <source>
        <dbReference type="ARBA" id="ARBA00022670"/>
    </source>
</evidence>
<evidence type="ECO:0000313" key="7">
    <source>
        <dbReference type="EMBL" id="UYP47019.1"/>
    </source>
</evidence>
<dbReference type="Gene3D" id="3.40.140.10">
    <property type="entry name" value="Cytidine Deaminase, domain 2"/>
    <property type="match status" value="1"/>
</dbReference>
<keyword evidence="3" id="KW-0378">Hydrolase</keyword>
<evidence type="ECO:0000259" key="6">
    <source>
        <dbReference type="Pfam" id="PF14464"/>
    </source>
</evidence>
<keyword evidence="8" id="KW-1185">Reference proteome</keyword>
<dbReference type="Proteomes" id="UP001208689">
    <property type="component" value="Chromosome"/>
</dbReference>
<reference evidence="7" key="1">
    <citation type="submission" date="2022-09" db="EMBL/GenBank/DDBJ databases">
        <title>Actin cytoskeleton and complex cell architecture in an #Asgard archaeon.</title>
        <authorList>
            <person name="Ponce Toledo R.I."/>
            <person name="Schleper C."/>
            <person name="Rodrigues Oliveira T."/>
            <person name="Wollweber F."/>
            <person name="Xu J."/>
            <person name="Rittmann S."/>
            <person name="Klingl A."/>
            <person name="Pilhofer M."/>
        </authorList>
    </citation>
    <scope>NUCLEOTIDE SEQUENCE</scope>
    <source>
        <strain evidence="7">B-35</strain>
    </source>
</reference>
<evidence type="ECO:0000313" key="8">
    <source>
        <dbReference type="Proteomes" id="UP001208689"/>
    </source>
</evidence>
<dbReference type="InterPro" id="IPR028090">
    <property type="entry name" value="JAB_dom_prok"/>
</dbReference>
<keyword evidence="2" id="KW-0479">Metal-binding</keyword>